<dbReference type="AlphaFoldDB" id="A0A224Y5J9"/>
<organism evidence="1">
    <name type="scientific">Panstrongylus lignarius</name>
    <dbReference type="NCBI Taxonomy" id="156445"/>
    <lineage>
        <taxon>Eukaryota</taxon>
        <taxon>Metazoa</taxon>
        <taxon>Ecdysozoa</taxon>
        <taxon>Arthropoda</taxon>
        <taxon>Hexapoda</taxon>
        <taxon>Insecta</taxon>
        <taxon>Pterygota</taxon>
        <taxon>Neoptera</taxon>
        <taxon>Paraneoptera</taxon>
        <taxon>Hemiptera</taxon>
        <taxon>Heteroptera</taxon>
        <taxon>Panheteroptera</taxon>
        <taxon>Cimicomorpha</taxon>
        <taxon>Reduviidae</taxon>
        <taxon>Triatominae</taxon>
        <taxon>Panstrongylus</taxon>
    </lineage>
</organism>
<name>A0A224Y5J9_9HEMI</name>
<protein>
    <submittedName>
        <fullName evidence="1">Uncharacterized protein</fullName>
    </submittedName>
</protein>
<sequence length="76" mass="8827">MRKLMDKLCWWSSLMLERTLALRKSQFRELLSSGLLLLGFVPAPYEQMLLLHKLLHIIRVLAAHAALSLCRHPVTF</sequence>
<accession>A0A224Y5J9</accession>
<evidence type="ECO:0000313" key="1">
    <source>
        <dbReference type="EMBL" id="JAW15769.1"/>
    </source>
</evidence>
<reference evidence="1" key="1">
    <citation type="journal article" date="2018" name="PLoS Negl. Trop. Dis.">
        <title>An insight into the salivary gland and fat body transcriptome of Panstrongylus lignarius (Hemiptera: Heteroptera), the main vector of Chagas disease in Peru.</title>
        <authorList>
            <person name="Nevoa J.C."/>
            <person name="Mendes M.T."/>
            <person name="da Silva M.V."/>
            <person name="Soares S.C."/>
            <person name="Oliveira C.J.F."/>
            <person name="Ribeiro J.M.C."/>
        </authorList>
    </citation>
    <scope>NUCLEOTIDE SEQUENCE</scope>
</reference>
<proteinExistence type="predicted"/>
<dbReference type="EMBL" id="GFTR01000657">
    <property type="protein sequence ID" value="JAW15769.1"/>
    <property type="molecule type" value="Transcribed_RNA"/>
</dbReference>